<name>A0A3P6S3A2_CYLGO</name>
<reference evidence="2 3" key="1">
    <citation type="submission" date="2018-11" db="EMBL/GenBank/DDBJ databases">
        <authorList>
            <consortium name="Pathogen Informatics"/>
        </authorList>
    </citation>
    <scope>NUCLEOTIDE SEQUENCE [LARGE SCALE GENOMIC DNA]</scope>
</reference>
<evidence type="ECO:0000313" key="2">
    <source>
        <dbReference type="EMBL" id="VDK48598.1"/>
    </source>
</evidence>
<proteinExistence type="predicted"/>
<evidence type="ECO:0000313" key="3">
    <source>
        <dbReference type="Proteomes" id="UP000271889"/>
    </source>
</evidence>
<feature type="compositionally biased region" description="Basic and acidic residues" evidence="1">
    <location>
        <begin position="76"/>
        <end position="91"/>
    </location>
</feature>
<protein>
    <submittedName>
        <fullName evidence="2">Uncharacterized protein</fullName>
    </submittedName>
</protein>
<evidence type="ECO:0000256" key="1">
    <source>
        <dbReference type="SAM" id="MobiDB-lite"/>
    </source>
</evidence>
<dbReference type="Proteomes" id="UP000271889">
    <property type="component" value="Unassembled WGS sequence"/>
</dbReference>
<organism evidence="2 3">
    <name type="scientific">Cylicostephanus goldi</name>
    <name type="common">Nematode worm</name>
    <dbReference type="NCBI Taxonomy" id="71465"/>
    <lineage>
        <taxon>Eukaryota</taxon>
        <taxon>Metazoa</taxon>
        <taxon>Ecdysozoa</taxon>
        <taxon>Nematoda</taxon>
        <taxon>Chromadorea</taxon>
        <taxon>Rhabditida</taxon>
        <taxon>Rhabditina</taxon>
        <taxon>Rhabditomorpha</taxon>
        <taxon>Strongyloidea</taxon>
        <taxon>Strongylidae</taxon>
        <taxon>Cylicostephanus</taxon>
    </lineage>
</organism>
<dbReference type="EMBL" id="UYRV01002388">
    <property type="protein sequence ID" value="VDK48598.1"/>
    <property type="molecule type" value="Genomic_DNA"/>
</dbReference>
<gene>
    <name evidence="2" type="ORF">CGOC_LOCUS1319</name>
</gene>
<dbReference type="OrthoDB" id="5839695at2759"/>
<feature type="compositionally biased region" description="Basic and acidic residues" evidence="1">
    <location>
        <begin position="1"/>
        <end position="12"/>
    </location>
</feature>
<keyword evidence="3" id="KW-1185">Reference proteome</keyword>
<dbReference type="AlphaFoldDB" id="A0A3P6S3A2"/>
<feature type="region of interest" description="Disordered" evidence="1">
    <location>
        <begin position="1"/>
        <end position="91"/>
    </location>
</feature>
<feature type="compositionally biased region" description="Basic residues" evidence="1">
    <location>
        <begin position="18"/>
        <end position="36"/>
    </location>
</feature>
<accession>A0A3P6S3A2</accession>
<sequence length="112" mass="12582">MHERTEEKKKIFELAGGGKKRRPVTLARKQKNKKKPPGLWSSDDDSHSYPKSISSVPRSVASGGRTFVPSLGSLSEVEHSDTEESDHEVKPPVELTWRQQFLVCIGLADRKQ</sequence>